<evidence type="ECO:0000256" key="4">
    <source>
        <dbReference type="ARBA" id="ARBA00007739"/>
    </source>
</evidence>
<dbReference type="PANTHER" id="PTHR32282:SF27">
    <property type="entry name" value="PENICILLIN-BINDING PROTEIN 1A"/>
    <property type="match status" value="1"/>
</dbReference>
<evidence type="ECO:0000256" key="21">
    <source>
        <dbReference type="ARBA" id="ARBA00023268"/>
    </source>
</evidence>
<evidence type="ECO:0000313" key="31">
    <source>
        <dbReference type="Proteomes" id="UP001215503"/>
    </source>
</evidence>
<dbReference type="EMBL" id="JARHUD010000011">
    <property type="protein sequence ID" value="MDF2097283.1"/>
    <property type="molecule type" value="Genomic_DNA"/>
</dbReference>
<protein>
    <recommendedName>
        <fullName evidence="6">Penicillin-binding protein 1A</fullName>
        <ecNumber evidence="24">2.4.99.28</ecNumber>
        <ecNumber evidence="5">3.4.16.4</ecNumber>
    </recommendedName>
</protein>
<evidence type="ECO:0000256" key="24">
    <source>
        <dbReference type="ARBA" id="ARBA00044770"/>
    </source>
</evidence>
<feature type="domain" description="Penicillin-binding protein transpeptidase" evidence="27">
    <location>
        <begin position="479"/>
        <end position="772"/>
    </location>
</feature>
<dbReference type="SUPFAM" id="SSF56601">
    <property type="entry name" value="beta-lactamase/transpeptidase-like"/>
    <property type="match status" value="1"/>
</dbReference>
<dbReference type="InterPro" id="IPR036950">
    <property type="entry name" value="PBP_transglycosylase"/>
</dbReference>
<dbReference type="Proteomes" id="UP001215503">
    <property type="component" value="Unassembled WGS sequence"/>
</dbReference>
<keyword evidence="20" id="KW-0046">Antibiotic resistance</keyword>
<evidence type="ECO:0000256" key="3">
    <source>
        <dbReference type="ARBA" id="ARBA00007090"/>
    </source>
</evidence>
<feature type="region of interest" description="Disordered" evidence="26">
    <location>
        <begin position="419"/>
        <end position="472"/>
    </location>
</feature>
<dbReference type="SUPFAM" id="SSF53955">
    <property type="entry name" value="Lysozyme-like"/>
    <property type="match status" value="1"/>
</dbReference>
<evidence type="ECO:0000256" key="22">
    <source>
        <dbReference type="ARBA" id="ARBA00023316"/>
    </source>
</evidence>
<organism evidence="30 31">
    <name type="scientific">Aquibaculum arenosum</name>
    <dbReference type="NCBI Taxonomy" id="3032591"/>
    <lineage>
        <taxon>Bacteria</taxon>
        <taxon>Pseudomonadati</taxon>
        <taxon>Pseudomonadota</taxon>
        <taxon>Alphaproteobacteria</taxon>
        <taxon>Rhodospirillales</taxon>
        <taxon>Rhodovibrionaceae</taxon>
        <taxon>Aquibaculum</taxon>
    </lineage>
</organism>
<keyword evidence="10" id="KW-0645">Protease</keyword>
<dbReference type="Pfam" id="PF00912">
    <property type="entry name" value="Transgly"/>
    <property type="match status" value="1"/>
</dbReference>
<evidence type="ECO:0000256" key="7">
    <source>
        <dbReference type="ARBA" id="ARBA00022475"/>
    </source>
</evidence>
<reference evidence="30 31" key="1">
    <citation type="submission" date="2023-03" db="EMBL/GenBank/DDBJ databases">
        <title>Fodinicurvata sp. CAU 1616 isolated from sea sendiment.</title>
        <authorList>
            <person name="Kim W."/>
        </authorList>
    </citation>
    <scope>NUCLEOTIDE SEQUENCE [LARGE SCALE GENOMIC DNA]</scope>
    <source>
        <strain evidence="30 31">CAU 1616</strain>
    </source>
</reference>
<evidence type="ECO:0000256" key="11">
    <source>
        <dbReference type="ARBA" id="ARBA00022676"/>
    </source>
</evidence>
<dbReference type="Gene3D" id="1.10.3810.10">
    <property type="entry name" value="Biosynthetic peptidoglycan transglycosylase-like"/>
    <property type="match status" value="1"/>
</dbReference>
<evidence type="ECO:0000259" key="29">
    <source>
        <dbReference type="Pfam" id="PF17092"/>
    </source>
</evidence>
<evidence type="ECO:0000256" key="13">
    <source>
        <dbReference type="ARBA" id="ARBA00022692"/>
    </source>
</evidence>
<dbReference type="InterPro" id="IPR001460">
    <property type="entry name" value="PCN-bd_Tpept"/>
</dbReference>
<comment type="caution">
    <text evidence="30">The sequence shown here is derived from an EMBL/GenBank/DDBJ whole genome shotgun (WGS) entry which is preliminary data.</text>
</comment>
<evidence type="ECO:0000256" key="9">
    <source>
        <dbReference type="ARBA" id="ARBA00022645"/>
    </source>
</evidence>
<dbReference type="EC" id="3.4.16.4" evidence="5"/>
<dbReference type="Pfam" id="PF17092">
    <property type="entry name" value="PCB_OB"/>
    <property type="match status" value="1"/>
</dbReference>
<keyword evidence="7" id="KW-1003">Cell membrane</keyword>
<evidence type="ECO:0000256" key="20">
    <source>
        <dbReference type="ARBA" id="ARBA00023251"/>
    </source>
</evidence>
<keyword evidence="11" id="KW-0328">Glycosyltransferase</keyword>
<evidence type="ECO:0000256" key="14">
    <source>
        <dbReference type="ARBA" id="ARBA00022801"/>
    </source>
</evidence>
<evidence type="ECO:0000256" key="2">
    <source>
        <dbReference type="ARBA" id="ARBA00004752"/>
    </source>
</evidence>
<keyword evidence="21" id="KW-0511">Multifunctional enzyme</keyword>
<evidence type="ECO:0000256" key="1">
    <source>
        <dbReference type="ARBA" id="ARBA00004249"/>
    </source>
</evidence>
<gene>
    <name evidence="30" type="ORF">P2G67_14985</name>
</gene>
<feature type="compositionally biased region" description="Acidic residues" evidence="26">
    <location>
        <begin position="430"/>
        <end position="456"/>
    </location>
</feature>
<evidence type="ECO:0000256" key="18">
    <source>
        <dbReference type="ARBA" id="ARBA00022989"/>
    </source>
</evidence>
<sequence>MMRLLSWIVTLGAAGLVVVAGVGFYLFQHFSADLPDYSHLAEYQPPTTTRVHAGDGRVLSEFAVQQRVFVPIETIPLRVRNAFISAEDQNFYSHPGIDFRSVARAALTNLSQLGQNRRPEGASTITQQVAKNFLLTNEVSLERKVREALLAFRIEQTLSKDQILELYLNEIYLGGGAYGVAAAALLYFNKSLDNLTLAEAAYLAALPKAPNNYHPTRRTEQAVIRRNWVLGRMREDGFITPEEARAAMEQPLETRSRTEAEVARADYFTEDVRREIMRQFGADALYEGGLSVRTSLVPELQRFADDALRNGVLTYDRRFGWRGPLENIEIDDEGWLIPLRRVERPEGAEGWDLAIVLDDEIAEEVPIGLSDGSRGRIPMEELRWARPQLEDRRVGNEPSHPSDVLALGDVILVERLDRQEENTEARDAESSESEAAEDGAAEGETAEDGTAEDDSGEDKTAEDAPAPRYALRQIPEVNGALVALDPHTGRVLAMSGGFSYELSEFNRASQANRQTGSSFKPFVYLAALENGFTPSSIILDAPFVINQGPGQGQWRPSNYSNRYYGPTPLRVGVELSRNLMTVRLAQNVGMDKVVDVAERFDLLDNPPPVLSLALGAGETTALRITSAYAMLVNGGKRITPTLIDRVQDRHGKTIYRHESRSCDGCNLEGDYDGSPPPVLTDTREQIVDSAAAYQIVSMLEGVVQRGTATSVRAVGKPLAGKTGTTNDYKDAWFVGFSPDLAVGVYIGFDQPAYLGPRQSGGAVAAPIFRDFMMAALEDEPATPFRVPDSVRLVRVVRDTGEPASQSGRGVIWEAFKEGTGPGDGPGLLDGAPLGSAAAAPPAIGGMDDSGSGAGGLY</sequence>
<evidence type="ECO:0000256" key="17">
    <source>
        <dbReference type="ARBA" id="ARBA00022984"/>
    </source>
</evidence>
<keyword evidence="17" id="KW-0573">Peptidoglycan synthesis</keyword>
<dbReference type="EC" id="2.4.99.28" evidence="24"/>
<keyword evidence="13" id="KW-0812">Transmembrane</keyword>
<evidence type="ECO:0000256" key="23">
    <source>
        <dbReference type="ARBA" id="ARBA00034000"/>
    </source>
</evidence>
<evidence type="ECO:0000256" key="6">
    <source>
        <dbReference type="ARBA" id="ARBA00018638"/>
    </source>
</evidence>
<dbReference type="InterPro" id="IPR031376">
    <property type="entry name" value="PCB_OB"/>
</dbReference>
<dbReference type="Pfam" id="PF00905">
    <property type="entry name" value="Transpeptidase"/>
    <property type="match status" value="1"/>
</dbReference>
<comment type="similarity">
    <text evidence="4">In the N-terminal section; belongs to the glycosyltransferase 51 family.</text>
</comment>
<evidence type="ECO:0000256" key="15">
    <source>
        <dbReference type="ARBA" id="ARBA00022960"/>
    </source>
</evidence>
<dbReference type="InterPro" id="IPR001264">
    <property type="entry name" value="Glyco_trans_51"/>
</dbReference>
<dbReference type="Gene3D" id="3.40.710.10">
    <property type="entry name" value="DD-peptidase/beta-lactamase superfamily"/>
    <property type="match status" value="2"/>
</dbReference>
<evidence type="ECO:0000256" key="5">
    <source>
        <dbReference type="ARBA" id="ARBA00012448"/>
    </source>
</evidence>
<evidence type="ECO:0000259" key="28">
    <source>
        <dbReference type="Pfam" id="PF00912"/>
    </source>
</evidence>
<evidence type="ECO:0000256" key="10">
    <source>
        <dbReference type="ARBA" id="ARBA00022670"/>
    </source>
</evidence>
<comment type="pathway">
    <text evidence="2">Cell wall biogenesis; peptidoglycan biosynthesis.</text>
</comment>
<dbReference type="InterPro" id="IPR050396">
    <property type="entry name" value="Glycosyltr_51/Transpeptidase"/>
</dbReference>
<proteinExistence type="inferred from homology"/>
<comment type="similarity">
    <text evidence="3">In the C-terminal section; belongs to the transpeptidase family.</text>
</comment>
<feature type="domain" description="Glycosyl transferase family 51" evidence="28">
    <location>
        <begin position="56"/>
        <end position="233"/>
    </location>
</feature>
<dbReference type="InterPro" id="IPR012340">
    <property type="entry name" value="NA-bd_OB-fold"/>
</dbReference>
<keyword evidence="12" id="KW-0808">Transferase</keyword>
<name>A0ABT5YQS9_9PROT</name>
<keyword evidence="22" id="KW-0961">Cell wall biogenesis/degradation</keyword>
<dbReference type="Gene3D" id="2.40.50.140">
    <property type="entry name" value="Nucleic acid-binding proteins"/>
    <property type="match status" value="1"/>
</dbReference>
<dbReference type="PANTHER" id="PTHR32282">
    <property type="entry name" value="BINDING PROTEIN TRANSPEPTIDASE, PUTATIVE-RELATED"/>
    <property type="match status" value="1"/>
</dbReference>
<feature type="domain" description="Penicillin-binding protein OB-like" evidence="29">
    <location>
        <begin position="321"/>
        <end position="477"/>
    </location>
</feature>
<evidence type="ECO:0000256" key="25">
    <source>
        <dbReference type="ARBA" id="ARBA00049902"/>
    </source>
</evidence>
<keyword evidence="19" id="KW-0472">Membrane</keyword>
<evidence type="ECO:0000256" key="8">
    <source>
        <dbReference type="ARBA" id="ARBA00022519"/>
    </source>
</evidence>
<keyword evidence="14" id="KW-0378">Hydrolase</keyword>
<evidence type="ECO:0000256" key="19">
    <source>
        <dbReference type="ARBA" id="ARBA00023136"/>
    </source>
</evidence>
<evidence type="ECO:0000259" key="27">
    <source>
        <dbReference type="Pfam" id="PF00905"/>
    </source>
</evidence>
<accession>A0ABT5YQS9</accession>
<keyword evidence="31" id="KW-1185">Reference proteome</keyword>
<comment type="catalytic activity">
    <reaction evidence="23">
        <text>Preferential cleavage: (Ac)2-L-Lys-D-Ala-|-D-Ala. Also transpeptidation of peptidyl-alanyl moieties that are N-acyl substituents of D-alanine.</text>
        <dbReference type="EC" id="3.4.16.4"/>
    </reaction>
</comment>
<keyword evidence="9" id="KW-0121">Carboxypeptidase</keyword>
<dbReference type="InterPro" id="IPR023346">
    <property type="entry name" value="Lysozyme-like_dom_sf"/>
</dbReference>
<keyword evidence="8" id="KW-0997">Cell inner membrane</keyword>
<evidence type="ECO:0000256" key="26">
    <source>
        <dbReference type="SAM" id="MobiDB-lite"/>
    </source>
</evidence>
<evidence type="ECO:0000256" key="16">
    <source>
        <dbReference type="ARBA" id="ARBA00022968"/>
    </source>
</evidence>
<comment type="subcellular location">
    <subcellularLocation>
        <location evidence="1">Cell inner membrane</location>
        <topology evidence="1">Single-pass type II membrane protein</topology>
    </subcellularLocation>
</comment>
<evidence type="ECO:0000256" key="12">
    <source>
        <dbReference type="ARBA" id="ARBA00022679"/>
    </source>
</evidence>
<keyword evidence="18" id="KW-1133">Transmembrane helix</keyword>
<feature type="compositionally biased region" description="Basic and acidic residues" evidence="26">
    <location>
        <begin position="419"/>
        <end position="429"/>
    </location>
</feature>
<evidence type="ECO:0000313" key="30">
    <source>
        <dbReference type="EMBL" id="MDF2097283.1"/>
    </source>
</evidence>
<keyword evidence="15" id="KW-0133">Cell shape</keyword>
<dbReference type="InterPro" id="IPR012338">
    <property type="entry name" value="Beta-lactam/transpept-like"/>
</dbReference>
<comment type="catalytic activity">
    <reaction evidence="25">
        <text>[GlcNAc-(1-&gt;4)-Mur2Ac(oyl-L-Ala-gamma-D-Glu-L-Lys-D-Ala-D-Ala)](n)-di-trans,octa-cis-undecaprenyl diphosphate + beta-D-GlcNAc-(1-&gt;4)-Mur2Ac(oyl-L-Ala-gamma-D-Glu-L-Lys-D-Ala-D-Ala)-di-trans,octa-cis-undecaprenyl diphosphate = [GlcNAc-(1-&gt;4)-Mur2Ac(oyl-L-Ala-gamma-D-Glu-L-Lys-D-Ala-D-Ala)](n+1)-di-trans,octa-cis-undecaprenyl diphosphate + di-trans,octa-cis-undecaprenyl diphosphate + H(+)</text>
        <dbReference type="Rhea" id="RHEA:23708"/>
        <dbReference type="Rhea" id="RHEA-COMP:9602"/>
        <dbReference type="Rhea" id="RHEA-COMP:9603"/>
        <dbReference type="ChEBI" id="CHEBI:15378"/>
        <dbReference type="ChEBI" id="CHEBI:58405"/>
        <dbReference type="ChEBI" id="CHEBI:60033"/>
        <dbReference type="ChEBI" id="CHEBI:78435"/>
        <dbReference type="EC" id="2.4.99.28"/>
    </reaction>
</comment>
<dbReference type="NCBIfam" id="TIGR02074">
    <property type="entry name" value="PBP_1a_fam"/>
    <property type="match status" value="1"/>
</dbReference>
<keyword evidence="16" id="KW-0735">Signal-anchor</keyword>